<protein>
    <submittedName>
        <fullName evidence="6">Ribose transport system ATP-binding protein</fullName>
    </submittedName>
</protein>
<proteinExistence type="predicted"/>
<accession>A0A1M5YZY1</accession>
<dbReference type="Proteomes" id="UP000183995">
    <property type="component" value="Unassembled WGS sequence"/>
</dbReference>
<dbReference type="PANTHER" id="PTHR43790:SF9">
    <property type="entry name" value="GALACTOFURANOSE TRANSPORTER ATP-BINDING PROTEIN YTFR"/>
    <property type="match status" value="1"/>
</dbReference>
<dbReference type="PANTHER" id="PTHR43790">
    <property type="entry name" value="CARBOHYDRATE TRANSPORT ATP-BINDING PROTEIN MG119-RELATED"/>
    <property type="match status" value="1"/>
</dbReference>
<dbReference type="PROSITE" id="PS00211">
    <property type="entry name" value="ABC_TRANSPORTER_1"/>
    <property type="match status" value="1"/>
</dbReference>
<dbReference type="EMBL" id="FQXV01000012">
    <property type="protein sequence ID" value="SHI17561.1"/>
    <property type="molecule type" value="Genomic_DNA"/>
</dbReference>
<name>A0A1M5YZY1_9FIRM</name>
<dbReference type="RefSeq" id="WP_073080677.1">
    <property type="nucleotide sequence ID" value="NZ_FQXV01000012.1"/>
</dbReference>
<keyword evidence="4 6" id="KW-0067">ATP-binding</keyword>
<evidence type="ECO:0000256" key="1">
    <source>
        <dbReference type="ARBA" id="ARBA00022448"/>
    </source>
</evidence>
<keyword evidence="3" id="KW-0547">Nucleotide-binding</keyword>
<dbReference type="CDD" id="cd03215">
    <property type="entry name" value="ABC_Carb_Monos_II"/>
    <property type="match status" value="1"/>
</dbReference>
<keyword evidence="2" id="KW-0677">Repeat</keyword>
<dbReference type="CDD" id="cd03216">
    <property type="entry name" value="ABC_Carb_Monos_I"/>
    <property type="match status" value="1"/>
</dbReference>
<dbReference type="SMART" id="SM00382">
    <property type="entry name" value="AAA"/>
    <property type="match status" value="1"/>
</dbReference>
<dbReference type="STRING" id="1123282.SAMN02745823_03020"/>
<evidence type="ECO:0000259" key="5">
    <source>
        <dbReference type="PROSITE" id="PS50893"/>
    </source>
</evidence>
<reference evidence="6 7" key="1">
    <citation type="submission" date="2016-11" db="EMBL/GenBank/DDBJ databases">
        <authorList>
            <person name="Jaros S."/>
            <person name="Januszkiewicz K."/>
            <person name="Wedrychowicz H."/>
        </authorList>
    </citation>
    <scope>NUCLEOTIDE SEQUENCE [LARGE SCALE GENOMIC DNA]</scope>
    <source>
        <strain evidence="6 7">DSM 10068</strain>
    </source>
</reference>
<dbReference type="InterPro" id="IPR017871">
    <property type="entry name" value="ABC_transporter-like_CS"/>
</dbReference>
<evidence type="ECO:0000313" key="6">
    <source>
        <dbReference type="EMBL" id="SHI17561.1"/>
    </source>
</evidence>
<dbReference type="Gene3D" id="3.40.50.300">
    <property type="entry name" value="P-loop containing nucleotide triphosphate hydrolases"/>
    <property type="match status" value="2"/>
</dbReference>
<dbReference type="GO" id="GO:0016887">
    <property type="term" value="F:ATP hydrolysis activity"/>
    <property type="evidence" value="ECO:0007669"/>
    <property type="project" value="InterPro"/>
</dbReference>
<dbReference type="InterPro" id="IPR050107">
    <property type="entry name" value="ABC_carbohydrate_import_ATPase"/>
</dbReference>
<dbReference type="OrthoDB" id="9771863at2"/>
<feature type="domain" description="ABC transporter" evidence="5">
    <location>
        <begin position="7"/>
        <end position="245"/>
    </location>
</feature>
<gene>
    <name evidence="6" type="ORF">SAMN02745823_03020</name>
</gene>
<keyword evidence="1" id="KW-0813">Transport</keyword>
<dbReference type="GO" id="GO:0005524">
    <property type="term" value="F:ATP binding"/>
    <property type="evidence" value="ECO:0007669"/>
    <property type="project" value="UniProtKB-KW"/>
</dbReference>
<dbReference type="SUPFAM" id="SSF52540">
    <property type="entry name" value="P-loop containing nucleoside triphosphate hydrolases"/>
    <property type="match status" value="2"/>
</dbReference>
<dbReference type="InterPro" id="IPR003593">
    <property type="entry name" value="AAA+_ATPase"/>
</dbReference>
<dbReference type="Pfam" id="PF00005">
    <property type="entry name" value="ABC_tran"/>
    <property type="match status" value="2"/>
</dbReference>
<feature type="domain" description="ABC transporter" evidence="5">
    <location>
        <begin position="258"/>
        <end position="501"/>
    </location>
</feature>
<sequence length="501" mass="54683">MNAETILEIKNLNKYFGPTHANRNISFSVKKGEIKGLIGENGSGKSTLISQIAGLYPRDSGEMLLDGRDYCPRSPTDANCRGISMVMQELGVVGSLPAGVNVFLGRTGQFTKNGVVSLKALNKAAAEQFEKWNLPKVPLNKLTDGMMIETRKMIELARALSVDPQLLLLDEITQSLSMNNRTKLYELIKKLKSMGRSVIVITHDVEELIRITDSITVLRDGEVVGDVASAGTTPEEIKRMMVGREISGDYYRADMKPDYKDDVVLSVSDLTVPGEIEDVSFDVHEGEILGFCGLSDSGIHSVGKAVFGLLKPSRGAVRLAAEGVDIKKSTGALRSNMAYVPKDRDNEALMIHASIFDNFTLPSLTELQGGAGYLSPKKLKQLAADMTKKLSVKCTDIYQAMDALSGGNKQKVNLGRWLAKDLRLLVLDCPTRGVDVGVKAYIYALMKETKAKGIATILISDELTEVLGMADRLIVMKDGRVTGTIRRDEDFTEQSVIGVMI</sequence>
<dbReference type="InterPro" id="IPR027417">
    <property type="entry name" value="P-loop_NTPase"/>
</dbReference>
<organism evidence="6 7">
    <name type="scientific">Sporobacter termitidis DSM 10068</name>
    <dbReference type="NCBI Taxonomy" id="1123282"/>
    <lineage>
        <taxon>Bacteria</taxon>
        <taxon>Bacillati</taxon>
        <taxon>Bacillota</taxon>
        <taxon>Clostridia</taxon>
        <taxon>Eubacteriales</taxon>
        <taxon>Oscillospiraceae</taxon>
        <taxon>Sporobacter</taxon>
    </lineage>
</organism>
<keyword evidence="7" id="KW-1185">Reference proteome</keyword>
<evidence type="ECO:0000256" key="2">
    <source>
        <dbReference type="ARBA" id="ARBA00022737"/>
    </source>
</evidence>
<dbReference type="AlphaFoldDB" id="A0A1M5YZY1"/>
<dbReference type="PROSITE" id="PS50893">
    <property type="entry name" value="ABC_TRANSPORTER_2"/>
    <property type="match status" value="2"/>
</dbReference>
<evidence type="ECO:0000256" key="3">
    <source>
        <dbReference type="ARBA" id="ARBA00022741"/>
    </source>
</evidence>
<evidence type="ECO:0000256" key="4">
    <source>
        <dbReference type="ARBA" id="ARBA00022840"/>
    </source>
</evidence>
<evidence type="ECO:0000313" key="7">
    <source>
        <dbReference type="Proteomes" id="UP000183995"/>
    </source>
</evidence>
<dbReference type="InterPro" id="IPR003439">
    <property type="entry name" value="ABC_transporter-like_ATP-bd"/>
</dbReference>